<evidence type="ECO:0000256" key="1">
    <source>
        <dbReference type="ARBA" id="ARBA00004370"/>
    </source>
</evidence>
<evidence type="ECO:0000256" key="2">
    <source>
        <dbReference type="ARBA" id="ARBA00022692"/>
    </source>
</evidence>
<accession>A0AAV4JCL6</accession>
<evidence type="ECO:0000256" key="3">
    <source>
        <dbReference type="ARBA" id="ARBA00022989"/>
    </source>
</evidence>
<dbReference type="AlphaFoldDB" id="A0AAV4JCL6"/>
<dbReference type="InterPro" id="IPR017452">
    <property type="entry name" value="GPCR_Rhodpsn_7TM"/>
</dbReference>
<keyword evidence="4 5" id="KW-0472">Membrane</keyword>
<organism evidence="7 8">
    <name type="scientific">Elysia marginata</name>
    <dbReference type="NCBI Taxonomy" id="1093978"/>
    <lineage>
        <taxon>Eukaryota</taxon>
        <taxon>Metazoa</taxon>
        <taxon>Spiralia</taxon>
        <taxon>Lophotrochozoa</taxon>
        <taxon>Mollusca</taxon>
        <taxon>Gastropoda</taxon>
        <taxon>Heterobranchia</taxon>
        <taxon>Euthyneura</taxon>
        <taxon>Panpulmonata</taxon>
        <taxon>Sacoglossa</taxon>
        <taxon>Placobranchoidea</taxon>
        <taxon>Plakobranchidae</taxon>
        <taxon>Elysia</taxon>
    </lineage>
</organism>
<evidence type="ECO:0000256" key="4">
    <source>
        <dbReference type="ARBA" id="ARBA00023136"/>
    </source>
</evidence>
<comment type="subcellular location">
    <subcellularLocation>
        <location evidence="1">Membrane</location>
    </subcellularLocation>
</comment>
<keyword evidence="8" id="KW-1185">Reference proteome</keyword>
<gene>
    <name evidence="7" type="ORF">ElyMa_003305600</name>
</gene>
<comment type="caution">
    <text evidence="7">The sequence shown here is derived from an EMBL/GenBank/DDBJ whole genome shotgun (WGS) entry which is preliminary data.</text>
</comment>
<evidence type="ECO:0000256" key="5">
    <source>
        <dbReference type="SAM" id="Phobius"/>
    </source>
</evidence>
<keyword evidence="3 5" id="KW-1133">Transmembrane helix</keyword>
<keyword evidence="2 5" id="KW-0812">Transmembrane</keyword>
<dbReference type="PROSITE" id="PS50262">
    <property type="entry name" value="G_PROTEIN_RECEP_F1_2"/>
    <property type="match status" value="1"/>
</dbReference>
<dbReference type="EMBL" id="BMAT01006789">
    <property type="protein sequence ID" value="GFS20086.1"/>
    <property type="molecule type" value="Genomic_DNA"/>
</dbReference>
<evidence type="ECO:0000313" key="7">
    <source>
        <dbReference type="EMBL" id="GFS20086.1"/>
    </source>
</evidence>
<name>A0AAV4JCL6_9GAST</name>
<dbReference type="Proteomes" id="UP000762676">
    <property type="component" value="Unassembled WGS sequence"/>
</dbReference>
<feature type="transmembrane region" description="Helical" evidence="5">
    <location>
        <begin position="133"/>
        <end position="154"/>
    </location>
</feature>
<feature type="domain" description="G-protein coupled receptors family 1 profile" evidence="6">
    <location>
        <begin position="1"/>
        <end position="158"/>
    </location>
</feature>
<proteinExistence type="predicted"/>
<protein>
    <submittedName>
        <fullName evidence="7">Chemosensory receptor A</fullName>
    </submittedName>
</protein>
<reference evidence="7 8" key="1">
    <citation type="journal article" date="2021" name="Elife">
        <title>Chloroplast acquisition without the gene transfer in kleptoplastic sea slugs, Plakobranchus ocellatus.</title>
        <authorList>
            <person name="Maeda T."/>
            <person name="Takahashi S."/>
            <person name="Yoshida T."/>
            <person name="Shimamura S."/>
            <person name="Takaki Y."/>
            <person name="Nagai Y."/>
            <person name="Toyoda A."/>
            <person name="Suzuki Y."/>
            <person name="Arimoto A."/>
            <person name="Ishii H."/>
            <person name="Satoh N."/>
            <person name="Nishiyama T."/>
            <person name="Hasebe M."/>
            <person name="Maruyama T."/>
            <person name="Minagawa J."/>
            <person name="Obokata J."/>
            <person name="Shigenobu S."/>
        </authorList>
    </citation>
    <scope>NUCLEOTIDE SEQUENCE [LARGE SCALE GENOMIC DNA]</scope>
</reference>
<evidence type="ECO:0000259" key="6">
    <source>
        <dbReference type="PROSITE" id="PS50262"/>
    </source>
</evidence>
<feature type="transmembrane region" description="Helical" evidence="5">
    <location>
        <begin position="72"/>
        <end position="90"/>
    </location>
</feature>
<feature type="transmembrane region" description="Helical" evidence="5">
    <location>
        <begin position="20"/>
        <end position="40"/>
    </location>
</feature>
<dbReference type="SUPFAM" id="SSF81321">
    <property type="entry name" value="Family A G protein-coupled receptor-like"/>
    <property type="match status" value="1"/>
</dbReference>
<dbReference type="GO" id="GO:0016020">
    <property type="term" value="C:membrane"/>
    <property type="evidence" value="ECO:0007669"/>
    <property type="project" value="UniProtKB-SubCell"/>
</dbReference>
<evidence type="ECO:0000313" key="8">
    <source>
        <dbReference type="Proteomes" id="UP000762676"/>
    </source>
</evidence>
<keyword evidence="7" id="KW-0675">Receptor</keyword>
<dbReference type="Gene3D" id="1.20.1070.10">
    <property type="entry name" value="Rhodopsin 7-helix transmembrane proteins"/>
    <property type="match status" value="1"/>
</dbReference>
<sequence>MPLKFKHVFTKSRTVKWVMFLVALAVSLRLPVLIINRISWRIDPRTNSSSLYVKEVNNREMSRINDILNRSFLVYMSYVIMVLCVIIIIAKLRQAAKIRRSCTANSLQSPAQTSDKPSPVGLSSKDLQAVKSVALVCTIFILLQLPFLLVSTSYSTIV</sequence>